<dbReference type="Gene3D" id="3.40.640.10">
    <property type="entry name" value="Type I PLP-dependent aspartate aminotransferase-like (Major domain)"/>
    <property type="match status" value="1"/>
</dbReference>
<evidence type="ECO:0000256" key="2">
    <source>
        <dbReference type="ARBA" id="ARBA00010671"/>
    </source>
</evidence>
<dbReference type="EMBL" id="JQCR01000002">
    <property type="protein sequence ID" value="KGE19972.1"/>
    <property type="molecule type" value="Genomic_DNA"/>
</dbReference>
<dbReference type="Pfam" id="PF01276">
    <property type="entry name" value="OKR_DC_1"/>
    <property type="match status" value="1"/>
</dbReference>
<gene>
    <name evidence="8" type="ORF">PWYN_11935</name>
</gene>
<dbReference type="Gene3D" id="3.90.100.10">
    <property type="entry name" value="Orn/Lys/Arg decarboxylase, C-terminal domain"/>
    <property type="match status" value="1"/>
</dbReference>
<keyword evidence="4" id="KW-0663">Pyridoxal phosphate</keyword>
<evidence type="ECO:0000313" key="8">
    <source>
        <dbReference type="EMBL" id="KGE19972.1"/>
    </source>
</evidence>
<dbReference type="RefSeq" id="WP_036651669.1">
    <property type="nucleotide sequence ID" value="NZ_JQCR01000002.1"/>
</dbReference>
<dbReference type="InterPro" id="IPR015421">
    <property type="entry name" value="PyrdxlP-dep_Trfase_major"/>
</dbReference>
<organism evidence="8 9">
    <name type="scientific">Paenibacillus wynnii</name>
    <dbReference type="NCBI Taxonomy" id="268407"/>
    <lineage>
        <taxon>Bacteria</taxon>
        <taxon>Bacillati</taxon>
        <taxon>Bacillota</taxon>
        <taxon>Bacilli</taxon>
        <taxon>Bacillales</taxon>
        <taxon>Paenibacillaceae</taxon>
        <taxon>Paenibacillus</taxon>
    </lineage>
</organism>
<dbReference type="Proteomes" id="UP000029734">
    <property type="component" value="Unassembled WGS sequence"/>
</dbReference>
<comment type="cofactor">
    <cofactor evidence="1">
        <name>pyridoxal 5'-phosphate</name>
        <dbReference type="ChEBI" id="CHEBI:597326"/>
    </cofactor>
</comment>
<evidence type="ECO:0000259" key="7">
    <source>
        <dbReference type="Pfam" id="PF03711"/>
    </source>
</evidence>
<reference evidence="8 9" key="1">
    <citation type="submission" date="2014-08" db="EMBL/GenBank/DDBJ databases">
        <authorList>
            <person name="den Bakker H.C."/>
        </authorList>
    </citation>
    <scope>NUCLEOTIDE SEQUENCE [LARGE SCALE GENOMIC DNA]</scope>
    <source>
        <strain evidence="8 9">DSM 18334</strain>
    </source>
</reference>
<dbReference type="SUPFAM" id="SSF53383">
    <property type="entry name" value="PLP-dependent transferases"/>
    <property type="match status" value="1"/>
</dbReference>
<keyword evidence="5" id="KW-0456">Lyase</keyword>
<dbReference type="InterPro" id="IPR015424">
    <property type="entry name" value="PyrdxlP-dep_Trfase"/>
</dbReference>
<dbReference type="InterPro" id="IPR008286">
    <property type="entry name" value="Prn/Lys/Arg_de-COase_C"/>
</dbReference>
<evidence type="ECO:0000256" key="1">
    <source>
        <dbReference type="ARBA" id="ARBA00001933"/>
    </source>
</evidence>
<dbReference type="InterPro" id="IPR052357">
    <property type="entry name" value="Orn_Lys_Arg_decarboxylase-I"/>
</dbReference>
<proteinExistence type="inferred from homology"/>
<dbReference type="Pfam" id="PF03711">
    <property type="entry name" value="OKR_DC_1_C"/>
    <property type="match status" value="1"/>
</dbReference>
<accession>A0A098MEK8</accession>
<evidence type="ECO:0000256" key="5">
    <source>
        <dbReference type="ARBA" id="ARBA00023239"/>
    </source>
</evidence>
<name>A0A098MEK8_9BACL</name>
<dbReference type="PANTHER" id="PTHR43277">
    <property type="entry name" value="ARGININE DECARBOXYLASE"/>
    <property type="match status" value="1"/>
</dbReference>
<dbReference type="Gene3D" id="3.90.1150.150">
    <property type="match status" value="1"/>
</dbReference>
<dbReference type="STRING" id="268407.PWYN_11935"/>
<dbReference type="SUPFAM" id="SSF55904">
    <property type="entry name" value="Ornithine decarboxylase C-terminal domain"/>
    <property type="match status" value="1"/>
</dbReference>
<keyword evidence="3" id="KW-0210">Decarboxylase</keyword>
<evidence type="ECO:0000256" key="4">
    <source>
        <dbReference type="ARBA" id="ARBA00022898"/>
    </source>
</evidence>
<protein>
    <submittedName>
        <fullName evidence="8">Amino acid decarboxylase</fullName>
    </submittedName>
</protein>
<dbReference type="GO" id="GO:0016831">
    <property type="term" value="F:carboxy-lyase activity"/>
    <property type="evidence" value="ECO:0007669"/>
    <property type="project" value="UniProtKB-KW"/>
</dbReference>
<dbReference type="PANTHER" id="PTHR43277:SF3">
    <property type="entry name" value="DECARBOXYLASE, PUTATIVE-RELATED"/>
    <property type="match status" value="1"/>
</dbReference>
<comment type="similarity">
    <text evidence="2">Belongs to the Orn/Lys/Arg decarboxylase class-I family.</text>
</comment>
<feature type="domain" description="Orn/Lys/Arg decarboxylase C-terminal" evidence="7">
    <location>
        <begin position="466"/>
        <end position="522"/>
    </location>
</feature>
<evidence type="ECO:0000256" key="3">
    <source>
        <dbReference type="ARBA" id="ARBA00022793"/>
    </source>
</evidence>
<keyword evidence="9" id="KW-1185">Reference proteome</keyword>
<dbReference type="AlphaFoldDB" id="A0A098MEK8"/>
<reference evidence="8 9" key="2">
    <citation type="submission" date="2014-10" db="EMBL/GenBank/DDBJ databases">
        <title>Comparative genomics of the Paenibacillus odorifer group.</title>
        <authorList>
            <person name="Tsai Y.-C."/>
            <person name="Martin N."/>
            <person name="Korlach J."/>
            <person name="Wiedmann M."/>
        </authorList>
    </citation>
    <scope>NUCLEOTIDE SEQUENCE [LARGE SCALE GENOMIC DNA]</scope>
    <source>
        <strain evidence="8 9">DSM 18334</strain>
    </source>
</reference>
<dbReference type="InterPro" id="IPR036633">
    <property type="entry name" value="Prn/Lys/Arg_de-COase_C_sf"/>
</dbReference>
<evidence type="ECO:0000259" key="6">
    <source>
        <dbReference type="Pfam" id="PF01276"/>
    </source>
</evidence>
<sequence length="544" mass="57698">MNDEQRNTAPLYEMLELYREKGNTSYHVPGHKNGRAYSDAYSAGFLSEVMRSDVTEITGTDDLHHPEGVIKEAQELAADCFGAEESFFMVGGSTAGNLALILTVCSEPGTTLILQRNVHKSVIHGLMLGGVKAVFLEPLLDSDSGIAVAPAVESVKAALAAHPDAAGVLITMPNYYGMGTDLAPLAEACHSCGVPLLVDEAHGAHYGLHPALPAGALLCGADGVVQSTHKMLPALTMGAMLHIQGPRIDRALLRQRLAMVQSSSPSYPVMASLDLARRLVHSQGPEAFTAGLAAVDTLRRGLAELPRYGLLQPAPPLQHSGGGRAASAIAITPPGEAAYVTQDPFKAVIYDATGVLDGFELQRRLEAWGCVPEMSDERHVVLAFSLGSREEDATRLLDALREIDTEIESELTGSTISAVSSLAFDQSSTVEELISNKKSDKVNISTWNNYKNNIISAPIPFSLKPVAAAEKESIPLKDSVGRIAAEMVTPYPPGIPLVYPGEMITSGICSRLTALSRVGAKFQAAADPSLGSIVVYNIRKGGEV</sequence>
<dbReference type="eggNOG" id="COG1982">
    <property type="taxonomic scope" value="Bacteria"/>
</dbReference>
<dbReference type="OrthoDB" id="9815233at2"/>
<comment type="caution">
    <text evidence="8">The sequence shown here is derived from an EMBL/GenBank/DDBJ whole genome shotgun (WGS) entry which is preliminary data.</text>
</comment>
<dbReference type="InterPro" id="IPR000310">
    <property type="entry name" value="Orn/Lys/Arg_deCO2ase_major_dom"/>
</dbReference>
<feature type="domain" description="Orn/Lys/Arg decarboxylases family 1 pyridoxal-P attachment site" evidence="6">
    <location>
        <begin position="10"/>
        <end position="389"/>
    </location>
</feature>
<evidence type="ECO:0000313" key="9">
    <source>
        <dbReference type="Proteomes" id="UP000029734"/>
    </source>
</evidence>